<dbReference type="SUPFAM" id="SSF69360">
    <property type="entry name" value="Cell wall binding repeat"/>
    <property type="match status" value="1"/>
</dbReference>
<proteinExistence type="predicted"/>
<dbReference type="Pfam" id="PF14903">
    <property type="entry name" value="WG_beta_rep"/>
    <property type="match status" value="4"/>
</dbReference>
<evidence type="ECO:0000256" key="1">
    <source>
        <dbReference type="SAM" id="SignalP"/>
    </source>
</evidence>
<evidence type="ECO:0000313" key="3">
    <source>
        <dbReference type="Proteomes" id="UP001164745"/>
    </source>
</evidence>
<feature type="signal peptide" evidence="1">
    <location>
        <begin position="1"/>
        <end position="25"/>
    </location>
</feature>
<keyword evidence="1" id="KW-0732">Signal</keyword>
<accession>A0ABY7BGB5</accession>
<dbReference type="Proteomes" id="UP001164745">
    <property type="component" value="Chromosome"/>
</dbReference>
<dbReference type="PANTHER" id="PTHR37841:SF1">
    <property type="entry name" value="DUF3298 DOMAIN-CONTAINING PROTEIN"/>
    <property type="match status" value="1"/>
</dbReference>
<name>A0ABY7BGB5_9FIRM</name>
<feature type="chain" id="PRO_5047155254" evidence="1">
    <location>
        <begin position="26"/>
        <end position="511"/>
    </location>
</feature>
<reference evidence="2" key="1">
    <citation type="submission" date="2022-12" db="EMBL/GenBank/DDBJ databases">
        <authorList>
            <person name="Bing R.G."/>
            <person name="Willard D.J."/>
            <person name="Manesh M.J.H."/>
            <person name="Laemthong T."/>
            <person name="Crosby J.R."/>
            <person name="Kelly R.M."/>
        </authorList>
    </citation>
    <scope>NUCLEOTIDE SEQUENCE</scope>
    <source>
        <strain evidence="2">DSM 8991</strain>
    </source>
</reference>
<evidence type="ECO:0000313" key="2">
    <source>
        <dbReference type="EMBL" id="WAM31619.1"/>
    </source>
</evidence>
<dbReference type="PANTHER" id="PTHR37841">
    <property type="entry name" value="GLR2918 PROTEIN"/>
    <property type="match status" value="1"/>
</dbReference>
<gene>
    <name evidence="2" type="ORF">OTJ99_000045</name>
</gene>
<dbReference type="RefSeq" id="WP_045165993.1">
    <property type="nucleotide sequence ID" value="NZ_CP113864.1"/>
</dbReference>
<keyword evidence="3" id="KW-1185">Reference proteome</keyword>
<sequence length="511" mass="58344">MFKKRFIAFVSVFLSLILLFSQVSAQSLLKNKYIYIFPTYENIHFFSNGLIAFCYQKKWGFMDSTGKVLLNAQFDDIDVVVYDGRNIMGEVDKIYNNIFVVKKDGKIGFVDGNCNFLVKPSLDSIEKVYPYLDILTVKSDGKIGFLNLAKNKLTLPQFDKLLTIASQEMYNLIMKSINTLKVQDFWHITPIEYLLFEKKGKWGLLDFDGNEVIEAKYDKFEDVFADGIFKKIILEKLSKGSARKLTQPALEEYIDIFSSQEFKDGKVVAEKYKLVFHKKDGRSIDGSNTYDGAKILLRGKFAAVKKNGKWGVIDTNGKWVVNPKYEDIRDFSEGFAAVKLSGKWGFIDKNFKEVIKPQFDSVFDFKEGLAAVKLKGKWGFVDTTSKLKIKPQFDEVKNFSEGFAAVKMGKYWTYINKNGTPFKTSFNSADDFFAGIGKVEVGGKIGFVSTDGQYILSPRFKKNADIIWDNINYVYRMDTTINSLYKYIANYPKIGYVIVNSGKIGLLMKVK</sequence>
<protein>
    <submittedName>
        <fullName evidence="2">WG repeat-containing protein</fullName>
    </submittedName>
</protein>
<organism evidence="2 3">
    <name type="scientific">Caldicellulosiruptor naganoensis</name>
    <dbReference type="NCBI Taxonomy" id="29324"/>
    <lineage>
        <taxon>Bacteria</taxon>
        <taxon>Bacillati</taxon>
        <taxon>Bacillota</taxon>
        <taxon>Bacillota incertae sedis</taxon>
        <taxon>Caldicellulosiruptorales</taxon>
        <taxon>Caldicellulosiruptoraceae</taxon>
        <taxon>Caldicellulosiruptor</taxon>
    </lineage>
</organism>
<dbReference type="EMBL" id="CP113864">
    <property type="protein sequence ID" value="WAM31619.1"/>
    <property type="molecule type" value="Genomic_DNA"/>
</dbReference>
<dbReference type="InterPro" id="IPR032774">
    <property type="entry name" value="WG_beta_rep"/>
</dbReference>